<evidence type="ECO:0000259" key="1">
    <source>
        <dbReference type="Pfam" id="PF01878"/>
    </source>
</evidence>
<gene>
    <name evidence="2" type="ORF">KTA_38430</name>
</gene>
<sequence>MAYFLVKTEPADYSVDDLEREQRTVWDGVRNPQAVRFIAQMRPGDWVLLYHSGVQAALVGLARVVSWPRPDPADQRSQVVDIEFVRRLVRPVTLREIKESRLFTDWSLVRQPRLSVMPVPERFRHWLREQGLLDPTEEEGLG</sequence>
<dbReference type="Gene3D" id="3.10.590.10">
    <property type="entry name" value="ph1033 like domains"/>
    <property type="match status" value="1"/>
</dbReference>
<name>A0A455T870_9CHLR</name>
<dbReference type="Pfam" id="PF01878">
    <property type="entry name" value="EVE"/>
    <property type="match status" value="1"/>
</dbReference>
<feature type="domain" description="EVE" evidence="1">
    <location>
        <begin position="2"/>
        <end position="127"/>
    </location>
</feature>
<dbReference type="EMBL" id="AP019377">
    <property type="protein sequence ID" value="BBH95644.1"/>
    <property type="molecule type" value="Genomic_DNA"/>
</dbReference>
<dbReference type="AlphaFoldDB" id="A0A455T870"/>
<dbReference type="InterPro" id="IPR015947">
    <property type="entry name" value="PUA-like_sf"/>
</dbReference>
<evidence type="ECO:0000313" key="2">
    <source>
        <dbReference type="EMBL" id="BBH95644.1"/>
    </source>
</evidence>
<proteinExistence type="predicted"/>
<accession>A0A455T870</accession>
<dbReference type="InterPro" id="IPR002740">
    <property type="entry name" value="EVE_domain"/>
</dbReference>
<dbReference type="PANTHER" id="PTHR14087:SF7">
    <property type="entry name" value="THYMOCYTE NUCLEAR PROTEIN 1"/>
    <property type="match status" value="1"/>
</dbReference>
<protein>
    <submittedName>
        <fullName evidence="2">Ubiquinol-cytochrome c reductase</fullName>
    </submittedName>
</protein>
<dbReference type="PANTHER" id="PTHR14087">
    <property type="entry name" value="THYMOCYTE NUCLEAR PROTEIN 1"/>
    <property type="match status" value="1"/>
</dbReference>
<dbReference type="InterPro" id="IPR052181">
    <property type="entry name" value="5hmC_binding"/>
</dbReference>
<reference evidence="2" key="1">
    <citation type="submission" date="2018-12" db="EMBL/GenBank/DDBJ databases">
        <title>Novel natural products biosynthetic potential of the class Ktedonobacteria.</title>
        <authorList>
            <person name="Zheng Y."/>
            <person name="Saitou A."/>
            <person name="Wang C.M."/>
            <person name="Toyoda A."/>
            <person name="Minakuchi Y."/>
            <person name="Sekiguchi Y."/>
            <person name="Ueda K."/>
            <person name="Takano H."/>
            <person name="Sakai Y."/>
            <person name="Yokota A."/>
            <person name="Yabe S."/>
        </authorList>
    </citation>
    <scope>NUCLEOTIDE SEQUENCE</scope>
    <source>
        <strain evidence="2">A3-2</strain>
    </source>
</reference>
<dbReference type="SUPFAM" id="SSF88697">
    <property type="entry name" value="PUA domain-like"/>
    <property type="match status" value="1"/>
</dbReference>
<organism evidence="2">
    <name type="scientific">Thermogemmatispora argillosa</name>
    <dbReference type="NCBI Taxonomy" id="2045280"/>
    <lineage>
        <taxon>Bacteria</taxon>
        <taxon>Bacillati</taxon>
        <taxon>Chloroflexota</taxon>
        <taxon>Ktedonobacteria</taxon>
        <taxon>Thermogemmatisporales</taxon>
        <taxon>Thermogemmatisporaceae</taxon>
        <taxon>Thermogemmatispora</taxon>
    </lineage>
</organism>